<dbReference type="GO" id="GO:0005737">
    <property type="term" value="C:cytoplasm"/>
    <property type="evidence" value="ECO:0007669"/>
    <property type="project" value="TreeGrafter"/>
</dbReference>
<dbReference type="AlphaFoldDB" id="A0A177UBG3"/>
<dbReference type="PROSITE" id="PS52048">
    <property type="entry name" value="UCH_DOMAIN"/>
    <property type="match status" value="1"/>
</dbReference>
<feature type="active site" description="Nucleophile" evidence="7">
    <location>
        <position position="105"/>
    </location>
</feature>
<dbReference type="InterPro" id="IPR036959">
    <property type="entry name" value="Peptidase_C12_UCH_sf"/>
</dbReference>
<dbReference type="Gene3D" id="3.40.532.10">
    <property type="entry name" value="Peptidase C12, ubiquitin carboxyl-terminal hydrolase"/>
    <property type="match status" value="1"/>
</dbReference>
<dbReference type="InterPro" id="IPR001578">
    <property type="entry name" value="Peptidase_C12_UCH"/>
</dbReference>
<dbReference type="EC" id="3.4.19.12" evidence="8"/>
<dbReference type="GO" id="GO:0006511">
    <property type="term" value="P:ubiquitin-dependent protein catabolic process"/>
    <property type="evidence" value="ECO:0007669"/>
    <property type="project" value="UniProtKB-UniRule"/>
</dbReference>
<feature type="domain" description="UCH catalytic" evidence="9">
    <location>
        <begin position="12"/>
        <end position="243"/>
    </location>
</feature>
<comment type="similarity">
    <text evidence="2 7 8">Belongs to the peptidase C12 family.</text>
</comment>
<dbReference type="SUPFAM" id="SSF54001">
    <property type="entry name" value="Cysteine proteinases"/>
    <property type="match status" value="1"/>
</dbReference>
<evidence type="ECO:0000256" key="1">
    <source>
        <dbReference type="ARBA" id="ARBA00000707"/>
    </source>
</evidence>
<keyword evidence="13" id="KW-1185">Reference proteome</keyword>
<comment type="caution">
    <text evidence="11">The sequence shown here is derived from an EMBL/GenBank/DDBJ whole genome shotgun (WGS) entry which is preliminary data.</text>
</comment>
<evidence type="ECO:0000259" key="9">
    <source>
        <dbReference type="PROSITE" id="PS52048"/>
    </source>
</evidence>
<evidence type="ECO:0000256" key="2">
    <source>
        <dbReference type="ARBA" id="ARBA00009326"/>
    </source>
</evidence>
<dbReference type="Pfam" id="PF01088">
    <property type="entry name" value="Peptidase_C12"/>
    <property type="match status" value="1"/>
</dbReference>
<dbReference type="EMBL" id="LWDD02001687">
    <property type="protein sequence ID" value="KAE8246141.1"/>
    <property type="molecule type" value="Genomic_DNA"/>
</dbReference>
<evidence type="ECO:0000313" key="13">
    <source>
        <dbReference type="Proteomes" id="UP000836402"/>
    </source>
</evidence>
<evidence type="ECO:0000256" key="3">
    <source>
        <dbReference type="ARBA" id="ARBA00022670"/>
    </source>
</evidence>
<keyword evidence="3 7" id="KW-0645">Protease</keyword>
<dbReference type="PANTHER" id="PTHR10589">
    <property type="entry name" value="UBIQUITIN CARBOXYL-TERMINAL HYDROLASE"/>
    <property type="match status" value="1"/>
</dbReference>
<name>A0A177UBG3_9BASI</name>
<organism evidence="11 12">
    <name type="scientific">Tilletia caries</name>
    <name type="common">wheat bunt fungus</name>
    <dbReference type="NCBI Taxonomy" id="13290"/>
    <lineage>
        <taxon>Eukaryota</taxon>
        <taxon>Fungi</taxon>
        <taxon>Dikarya</taxon>
        <taxon>Basidiomycota</taxon>
        <taxon>Ustilaginomycotina</taxon>
        <taxon>Exobasidiomycetes</taxon>
        <taxon>Tilletiales</taxon>
        <taxon>Tilletiaceae</taxon>
        <taxon>Tilletia</taxon>
    </lineage>
</organism>
<dbReference type="FunFam" id="3.40.532.10:FF:000006">
    <property type="entry name" value="Ubiquitin carboxyl-terminal hydrolase"/>
    <property type="match status" value="1"/>
</dbReference>
<dbReference type="PANTHER" id="PTHR10589:SF17">
    <property type="entry name" value="UBIQUITIN CARBOXYL-TERMINAL HYDROLASE"/>
    <property type="match status" value="1"/>
</dbReference>
<evidence type="ECO:0000256" key="6">
    <source>
        <dbReference type="ARBA" id="ARBA00022807"/>
    </source>
</evidence>
<gene>
    <name evidence="11" type="ORF">A4X03_0g7321</name>
    <name evidence="10" type="ORF">JKIAZH3_G368</name>
</gene>
<keyword evidence="6 7" id="KW-0788">Thiol protease</keyword>
<proteinExistence type="inferred from homology"/>
<dbReference type="PROSITE" id="PS00140">
    <property type="entry name" value="UCH_1"/>
    <property type="match status" value="1"/>
</dbReference>
<reference evidence="11" key="2">
    <citation type="journal article" date="2019" name="IMA Fungus">
        <title>Genome sequencing and comparison of five Tilletia species to identify candidate genes for the detection of regulated species infecting wheat.</title>
        <authorList>
            <person name="Nguyen H.D.T."/>
            <person name="Sultana T."/>
            <person name="Kesanakurti P."/>
            <person name="Hambleton S."/>
        </authorList>
    </citation>
    <scope>NUCLEOTIDE SEQUENCE</scope>
    <source>
        <strain evidence="11">DAOMC 238032</strain>
    </source>
</reference>
<accession>A0A177UBG3</accession>
<evidence type="ECO:0000313" key="11">
    <source>
        <dbReference type="EMBL" id="KAE8246141.1"/>
    </source>
</evidence>
<dbReference type="GO" id="GO:0004843">
    <property type="term" value="F:cysteine-type deubiquitinase activity"/>
    <property type="evidence" value="ECO:0007669"/>
    <property type="project" value="UniProtKB-UniRule"/>
</dbReference>
<evidence type="ECO:0000256" key="4">
    <source>
        <dbReference type="ARBA" id="ARBA00022786"/>
    </source>
</evidence>
<reference evidence="10" key="3">
    <citation type="submission" date="2020-10" db="EMBL/GenBank/DDBJ databases">
        <authorList>
            <person name="Sedaghatjoo S."/>
        </authorList>
    </citation>
    <scope>NUCLEOTIDE SEQUENCE</scope>
    <source>
        <strain evidence="10">AZH3</strain>
    </source>
</reference>
<dbReference type="EMBL" id="CAJHJG010005073">
    <property type="protein sequence ID" value="CAD6947287.1"/>
    <property type="molecule type" value="Genomic_DNA"/>
</dbReference>
<comment type="catalytic activity">
    <reaction evidence="1 7 8">
        <text>Thiol-dependent hydrolysis of ester, thioester, amide, peptide and isopeptide bonds formed by the C-terminal Gly of ubiquitin (a 76-residue protein attached to proteins as an intracellular targeting signal).</text>
        <dbReference type="EC" id="3.4.19.12"/>
    </reaction>
</comment>
<sequence length="246" mass="26715">MAHSDSQRNPIKWVPLEANPDTFNAWASTMGLKTSQLAYHDIFGTDPDLLSMIPQPVQAVLLLFPINEAIAAFRRGQDEGREELTTPEAGDPPLLWFKQTIGNACGTIGLLHSIASSRYARSHILPASPLSQLLADAAPLTPLERASYLESSQHLQTTHASAAQGGQTSAPAPEDPVDLHFVCFVRHAGRLVELDGDRKGPVDHGVRVDSQEELLGTAVKWIQENYMTRAPDSINFNLIALAPAQA</sequence>
<reference evidence="11" key="1">
    <citation type="submission" date="2016-04" db="EMBL/GenBank/DDBJ databases">
        <authorList>
            <person name="Nguyen H.D."/>
            <person name="Kesanakurti P."/>
            <person name="Cullis J."/>
            <person name="Levesque C.A."/>
            <person name="Hambleton S."/>
        </authorList>
    </citation>
    <scope>NUCLEOTIDE SEQUENCE</scope>
    <source>
        <strain evidence="11">DAOMC 238032</strain>
    </source>
</reference>
<dbReference type="Proteomes" id="UP000077671">
    <property type="component" value="Unassembled WGS sequence"/>
</dbReference>
<evidence type="ECO:0000313" key="12">
    <source>
        <dbReference type="Proteomes" id="UP000077671"/>
    </source>
</evidence>
<dbReference type="GO" id="GO:0016579">
    <property type="term" value="P:protein deubiquitination"/>
    <property type="evidence" value="ECO:0007669"/>
    <property type="project" value="TreeGrafter"/>
</dbReference>
<feature type="site" description="Transition state stabilizer" evidence="7">
    <location>
        <position position="99"/>
    </location>
</feature>
<evidence type="ECO:0000313" key="10">
    <source>
        <dbReference type="EMBL" id="CAD6947287.1"/>
    </source>
</evidence>
<dbReference type="PRINTS" id="PR00707">
    <property type="entry name" value="UBCTHYDRLASE"/>
</dbReference>
<dbReference type="Proteomes" id="UP000836402">
    <property type="component" value="Unassembled WGS sequence"/>
</dbReference>
<dbReference type="InterPro" id="IPR057254">
    <property type="entry name" value="UCH_AS"/>
</dbReference>
<feature type="active site" description="Proton donor" evidence="7">
    <location>
        <position position="180"/>
    </location>
</feature>
<dbReference type="CDD" id="cd09616">
    <property type="entry name" value="Peptidase_C12_UCH_L1_L3"/>
    <property type="match status" value="1"/>
</dbReference>
<feature type="site" description="Important for enzyme activity" evidence="7">
    <location>
        <position position="195"/>
    </location>
</feature>
<evidence type="ECO:0000256" key="7">
    <source>
        <dbReference type="PROSITE-ProRule" id="PRU01393"/>
    </source>
</evidence>
<keyword evidence="5 7" id="KW-0378">Hydrolase</keyword>
<evidence type="ECO:0000256" key="5">
    <source>
        <dbReference type="ARBA" id="ARBA00022801"/>
    </source>
</evidence>
<dbReference type="InterPro" id="IPR038765">
    <property type="entry name" value="Papain-like_cys_pep_sf"/>
</dbReference>
<keyword evidence="4 7" id="KW-0833">Ubl conjugation pathway</keyword>
<evidence type="ECO:0000256" key="8">
    <source>
        <dbReference type="RuleBase" id="RU361215"/>
    </source>
</evidence>
<protein>
    <recommendedName>
        <fullName evidence="8">Ubiquitin carboxyl-terminal hydrolase</fullName>
        <ecNumber evidence="8">3.4.19.12</ecNumber>
    </recommendedName>
</protein>